<evidence type="ECO:0000256" key="1">
    <source>
        <dbReference type="SAM" id="Phobius"/>
    </source>
</evidence>
<feature type="transmembrane region" description="Helical" evidence="1">
    <location>
        <begin position="38"/>
        <end position="56"/>
    </location>
</feature>
<keyword evidence="1" id="KW-0472">Membrane</keyword>
<keyword evidence="1" id="KW-1133">Transmembrane helix</keyword>
<evidence type="ECO:0000313" key="3">
    <source>
        <dbReference type="Proteomes" id="UP000254848"/>
    </source>
</evidence>
<comment type="caution">
    <text evidence="2">The sequence shown here is derived from an EMBL/GenBank/DDBJ whole genome shotgun (WGS) entry which is preliminary data.</text>
</comment>
<keyword evidence="1" id="KW-0812">Transmembrane</keyword>
<sequence length="58" mass="6284">MLTVMGAVYSSGFFGSIQNLFEMLSPAKVCCPILCRQLGHSVIFALGLLALLQLMVHI</sequence>
<protein>
    <submittedName>
        <fullName evidence="2">Uncharacterized protein</fullName>
    </submittedName>
</protein>
<organism evidence="2 3">
    <name type="scientific">Enterobacillus tribolii</name>
    <dbReference type="NCBI Taxonomy" id="1487935"/>
    <lineage>
        <taxon>Bacteria</taxon>
        <taxon>Pseudomonadati</taxon>
        <taxon>Pseudomonadota</taxon>
        <taxon>Gammaproteobacteria</taxon>
        <taxon>Enterobacterales</taxon>
        <taxon>Hafniaceae</taxon>
        <taxon>Enterobacillus</taxon>
    </lineage>
</organism>
<proteinExistence type="predicted"/>
<dbReference type="EMBL" id="QRAP01000002">
    <property type="protein sequence ID" value="RDK95535.1"/>
    <property type="molecule type" value="Genomic_DNA"/>
</dbReference>
<gene>
    <name evidence="2" type="ORF">C8D90_1026</name>
</gene>
<evidence type="ECO:0000313" key="2">
    <source>
        <dbReference type="EMBL" id="RDK95535.1"/>
    </source>
</evidence>
<keyword evidence="3" id="KW-1185">Reference proteome</keyword>
<accession>A0A370R0T4</accession>
<name>A0A370R0T4_9GAMM</name>
<dbReference type="AlphaFoldDB" id="A0A370R0T4"/>
<dbReference type="Proteomes" id="UP000254848">
    <property type="component" value="Unassembled WGS sequence"/>
</dbReference>
<reference evidence="2 3" key="1">
    <citation type="submission" date="2018-07" db="EMBL/GenBank/DDBJ databases">
        <title>Genomic Encyclopedia of Type Strains, Phase IV (KMG-IV): sequencing the most valuable type-strain genomes for metagenomic binning, comparative biology and taxonomic classification.</title>
        <authorList>
            <person name="Goeker M."/>
        </authorList>
    </citation>
    <scope>NUCLEOTIDE SEQUENCE [LARGE SCALE GENOMIC DNA]</scope>
    <source>
        <strain evidence="2 3">DSM 103736</strain>
    </source>
</reference>